<evidence type="ECO:0000256" key="1">
    <source>
        <dbReference type="SAM" id="MobiDB-lite"/>
    </source>
</evidence>
<gene>
    <name evidence="2" type="primary">Dyak\GE28382</name>
    <name evidence="2" type="synonym">GE28382</name>
    <name evidence="2" type="ORF">Dyak_GE28382</name>
</gene>
<organism evidence="2 3">
    <name type="scientific">Drosophila yakuba</name>
    <name type="common">Fruit fly</name>
    <dbReference type="NCBI Taxonomy" id="7245"/>
    <lineage>
        <taxon>Eukaryota</taxon>
        <taxon>Metazoa</taxon>
        <taxon>Ecdysozoa</taxon>
        <taxon>Arthropoda</taxon>
        <taxon>Hexapoda</taxon>
        <taxon>Insecta</taxon>
        <taxon>Pterygota</taxon>
        <taxon>Neoptera</taxon>
        <taxon>Endopterygota</taxon>
        <taxon>Diptera</taxon>
        <taxon>Brachycera</taxon>
        <taxon>Muscomorpha</taxon>
        <taxon>Ephydroidea</taxon>
        <taxon>Drosophilidae</taxon>
        <taxon>Drosophila</taxon>
        <taxon>Sophophora</taxon>
    </lineage>
</organism>
<dbReference type="Proteomes" id="UP000002282">
    <property type="component" value="Chromosome 3L"/>
</dbReference>
<dbReference type="AlphaFoldDB" id="A0A0R1DXE3"/>
<feature type="region of interest" description="Disordered" evidence="1">
    <location>
        <begin position="1"/>
        <end position="51"/>
    </location>
</feature>
<dbReference type="KEGG" id="dya:Dyak_GE28382"/>
<dbReference type="EMBL" id="CM000159">
    <property type="protein sequence ID" value="KRK01583.1"/>
    <property type="molecule type" value="Genomic_DNA"/>
</dbReference>
<reference evidence="2 3" key="1">
    <citation type="journal article" date="2007" name="Nature">
        <title>Evolution of genes and genomes on the Drosophila phylogeny.</title>
        <authorList>
            <consortium name="Drosophila 12 Genomes Consortium"/>
            <person name="Clark A.G."/>
            <person name="Eisen M.B."/>
            <person name="Smith D.R."/>
            <person name="Bergman C.M."/>
            <person name="Oliver B."/>
            <person name="Markow T.A."/>
            <person name="Kaufman T.C."/>
            <person name="Kellis M."/>
            <person name="Gelbart W."/>
            <person name="Iyer V.N."/>
            <person name="Pollard D.A."/>
            <person name="Sackton T.B."/>
            <person name="Larracuente A.M."/>
            <person name="Singh N.D."/>
            <person name="Abad J.P."/>
            <person name="Abt D.N."/>
            <person name="Adryan B."/>
            <person name="Aguade M."/>
            <person name="Akashi H."/>
            <person name="Anderson W.W."/>
            <person name="Aquadro C.F."/>
            <person name="Ardell D.H."/>
            <person name="Arguello R."/>
            <person name="Artieri C.G."/>
            <person name="Barbash D.A."/>
            <person name="Barker D."/>
            <person name="Barsanti P."/>
            <person name="Batterham P."/>
            <person name="Batzoglou S."/>
            <person name="Begun D."/>
            <person name="Bhutkar A."/>
            <person name="Blanco E."/>
            <person name="Bosak S.A."/>
            <person name="Bradley R.K."/>
            <person name="Brand A.D."/>
            <person name="Brent M.R."/>
            <person name="Brooks A.N."/>
            <person name="Brown R.H."/>
            <person name="Butlin R.K."/>
            <person name="Caggese C."/>
            <person name="Calvi B.R."/>
            <person name="Bernardo de Carvalho A."/>
            <person name="Caspi A."/>
            <person name="Castrezana S."/>
            <person name="Celniker S.E."/>
            <person name="Chang J.L."/>
            <person name="Chapple C."/>
            <person name="Chatterji S."/>
            <person name="Chinwalla A."/>
            <person name="Civetta A."/>
            <person name="Clifton S.W."/>
            <person name="Comeron J.M."/>
            <person name="Costello J.C."/>
            <person name="Coyne J.A."/>
            <person name="Daub J."/>
            <person name="David R.G."/>
            <person name="Delcher A.L."/>
            <person name="Delehaunty K."/>
            <person name="Do C.B."/>
            <person name="Ebling H."/>
            <person name="Edwards K."/>
            <person name="Eickbush T."/>
            <person name="Evans J.D."/>
            <person name="Filipski A."/>
            <person name="Findeiss S."/>
            <person name="Freyhult E."/>
            <person name="Fulton L."/>
            <person name="Fulton R."/>
            <person name="Garcia A.C."/>
            <person name="Gardiner A."/>
            <person name="Garfield D.A."/>
            <person name="Garvin B.E."/>
            <person name="Gibson G."/>
            <person name="Gilbert D."/>
            <person name="Gnerre S."/>
            <person name="Godfrey J."/>
            <person name="Good R."/>
            <person name="Gotea V."/>
            <person name="Gravely B."/>
            <person name="Greenberg A.J."/>
            <person name="Griffiths-Jones S."/>
            <person name="Gross S."/>
            <person name="Guigo R."/>
            <person name="Gustafson E.A."/>
            <person name="Haerty W."/>
            <person name="Hahn M.W."/>
            <person name="Halligan D.L."/>
            <person name="Halpern A.L."/>
            <person name="Halter G.M."/>
            <person name="Han M.V."/>
            <person name="Heger A."/>
            <person name="Hillier L."/>
            <person name="Hinrichs A.S."/>
            <person name="Holmes I."/>
            <person name="Hoskins R.A."/>
            <person name="Hubisz M.J."/>
            <person name="Hultmark D."/>
            <person name="Huntley M.A."/>
            <person name="Jaffe D.B."/>
            <person name="Jagadeeshan S."/>
            <person name="Jeck W.R."/>
            <person name="Johnson J."/>
            <person name="Jones C.D."/>
            <person name="Jordan W.C."/>
            <person name="Karpen G.H."/>
            <person name="Kataoka E."/>
            <person name="Keightley P.D."/>
            <person name="Kheradpour P."/>
            <person name="Kirkness E.F."/>
            <person name="Koerich L.B."/>
            <person name="Kristiansen K."/>
            <person name="Kudrna D."/>
            <person name="Kulathinal R.J."/>
            <person name="Kumar S."/>
            <person name="Kwok R."/>
            <person name="Lander E."/>
            <person name="Langley C.H."/>
            <person name="Lapoint R."/>
            <person name="Lazzaro B.P."/>
            <person name="Lee S.J."/>
            <person name="Levesque L."/>
            <person name="Li R."/>
            <person name="Lin C.F."/>
            <person name="Lin M.F."/>
            <person name="Lindblad-Toh K."/>
            <person name="Llopart A."/>
            <person name="Long M."/>
            <person name="Low L."/>
            <person name="Lozovsky E."/>
            <person name="Lu J."/>
            <person name="Luo M."/>
            <person name="Machado C.A."/>
            <person name="Makalowski W."/>
            <person name="Marzo M."/>
            <person name="Matsuda M."/>
            <person name="Matzkin L."/>
            <person name="McAllister B."/>
            <person name="McBride C.S."/>
            <person name="McKernan B."/>
            <person name="McKernan K."/>
            <person name="Mendez-Lago M."/>
            <person name="Minx P."/>
            <person name="Mollenhauer M.U."/>
            <person name="Montooth K."/>
            <person name="Mount S.M."/>
            <person name="Mu X."/>
            <person name="Myers E."/>
            <person name="Negre B."/>
            <person name="Newfeld S."/>
            <person name="Nielsen R."/>
            <person name="Noor M.A."/>
            <person name="O'Grady P."/>
            <person name="Pachter L."/>
            <person name="Papaceit M."/>
            <person name="Parisi M.J."/>
            <person name="Parisi M."/>
            <person name="Parts L."/>
            <person name="Pedersen J.S."/>
            <person name="Pesole G."/>
            <person name="Phillippy A.M."/>
            <person name="Ponting C.P."/>
            <person name="Pop M."/>
            <person name="Porcelli D."/>
            <person name="Powell J.R."/>
            <person name="Prohaska S."/>
            <person name="Pruitt K."/>
            <person name="Puig M."/>
            <person name="Quesneville H."/>
            <person name="Ram K.R."/>
            <person name="Rand D."/>
            <person name="Rasmussen M.D."/>
            <person name="Reed L.K."/>
            <person name="Reenan R."/>
            <person name="Reily A."/>
            <person name="Remington K.A."/>
            <person name="Rieger T.T."/>
            <person name="Ritchie M.G."/>
            <person name="Robin C."/>
            <person name="Rogers Y.H."/>
            <person name="Rohde C."/>
            <person name="Rozas J."/>
            <person name="Rubenfield M.J."/>
            <person name="Ruiz A."/>
            <person name="Russo S."/>
            <person name="Salzberg S.L."/>
            <person name="Sanchez-Gracia A."/>
            <person name="Saranga D.J."/>
            <person name="Sato H."/>
            <person name="Schaeffer S.W."/>
            <person name="Schatz M.C."/>
            <person name="Schlenke T."/>
            <person name="Schwartz R."/>
            <person name="Segarra C."/>
            <person name="Singh R.S."/>
            <person name="Sirot L."/>
            <person name="Sirota M."/>
            <person name="Sisneros N.B."/>
            <person name="Smith C.D."/>
            <person name="Smith T.F."/>
            <person name="Spieth J."/>
            <person name="Stage D.E."/>
            <person name="Stark A."/>
            <person name="Stephan W."/>
            <person name="Strausberg R.L."/>
            <person name="Strempel S."/>
            <person name="Sturgill D."/>
            <person name="Sutton G."/>
            <person name="Sutton G.G."/>
            <person name="Tao W."/>
            <person name="Teichmann S."/>
            <person name="Tobari Y.N."/>
            <person name="Tomimura Y."/>
            <person name="Tsolas J.M."/>
            <person name="Valente V.L."/>
            <person name="Venter E."/>
            <person name="Venter J.C."/>
            <person name="Vicario S."/>
            <person name="Vieira F.G."/>
            <person name="Vilella A.J."/>
            <person name="Villasante A."/>
            <person name="Walenz B."/>
            <person name="Wang J."/>
            <person name="Wasserman M."/>
            <person name="Watts T."/>
            <person name="Wilson D."/>
            <person name="Wilson R.K."/>
            <person name="Wing R.A."/>
            <person name="Wolfner M.F."/>
            <person name="Wong A."/>
            <person name="Wong G.K."/>
            <person name="Wu C.I."/>
            <person name="Wu G."/>
            <person name="Yamamoto D."/>
            <person name="Yang H.P."/>
            <person name="Yang S.P."/>
            <person name="Yorke J.A."/>
            <person name="Yoshida K."/>
            <person name="Zdobnov E."/>
            <person name="Zhang P."/>
            <person name="Zhang Y."/>
            <person name="Zimin A.V."/>
            <person name="Baldwin J."/>
            <person name="Abdouelleil A."/>
            <person name="Abdulkadir J."/>
            <person name="Abebe A."/>
            <person name="Abera B."/>
            <person name="Abreu J."/>
            <person name="Acer S.C."/>
            <person name="Aftuck L."/>
            <person name="Alexander A."/>
            <person name="An P."/>
            <person name="Anderson E."/>
            <person name="Anderson S."/>
            <person name="Arachi H."/>
            <person name="Azer M."/>
            <person name="Bachantsang P."/>
            <person name="Barry A."/>
            <person name="Bayul T."/>
            <person name="Berlin A."/>
            <person name="Bessette D."/>
            <person name="Bloom T."/>
            <person name="Blye J."/>
            <person name="Boguslavskiy L."/>
            <person name="Bonnet C."/>
            <person name="Boukhgalter B."/>
            <person name="Bourzgui I."/>
            <person name="Brown A."/>
            <person name="Cahill P."/>
            <person name="Channer S."/>
            <person name="Cheshatsang Y."/>
            <person name="Chuda L."/>
            <person name="Citroen M."/>
            <person name="Collymore A."/>
            <person name="Cooke P."/>
            <person name="Costello M."/>
            <person name="D'Aco K."/>
            <person name="Daza R."/>
            <person name="De Haan G."/>
            <person name="DeGray S."/>
            <person name="DeMaso C."/>
            <person name="Dhargay N."/>
            <person name="Dooley K."/>
            <person name="Dooley E."/>
            <person name="Doricent M."/>
            <person name="Dorje P."/>
            <person name="Dorjee K."/>
            <person name="Dupes A."/>
            <person name="Elong R."/>
            <person name="Falk J."/>
            <person name="Farina A."/>
            <person name="Faro S."/>
            <person name="Ferguson D."/>
            <person name="Fisher S."/>
            <person name="Foley C.D."/>
            <person name="Franke A."/>
            <person name="Friedrich D."/>
            <person name="Gadbois L."/>
            <person name="Gearin G."/>
            <person name="Gearin C.R."/>
            <person name="Giannoukos G."/>
            <person name="Goode T."/>
            <person name="Graham J."/>
            <person name="Grandbois E."/>
            <person name="Grewal S."/>
            <person name="Gyaltsen K."/>
            <person name="Hafez N."/>
            <person name="Hagos B."/>
            <person name="Hall J."/>
            <person name="Henson C."/>
            <person name="Hollinger A."/>
            <person name="Honan T."/>
            <person name="Huard M.D."/>
            <person name="Hughes L."/>
            <person name="Hurhula B."/>
            <person name="Husby M.E."/>
            <person name="Kamat A."/>
            <person name="Kanga B."/>
            <person name="Kashin S."/>
            <person name="Khazanovich D."/>
            <person name="Kisner P."/>
            <person name="Lance K."/>
            <person name="Lara M."/>
            <person name="Lee W."/>
            <person name="Lennon N."/>
            <person name="Letendre F."/>
            <person name="LeVine R."/>
            <person name="Lipovsky A."/>
            <person name="Liu X."/>
            <person name="Liu J."/>
            <person name="Liu S."/>
            <person name="Lokyitsang T."/>
            <person name="Lokyitsang Y."/>
            <person name="Lubonja R."/>
            <person name="Lui A."/>
            <person name="MacDonald P."/>
            <person name="Magnisalis V."/>
            <person name="Maru K."/>
            <person name="Matthews C."/>
            <person name="McCusker W."/>
            <person name="McDonough S."/>
            <person name="Mehta T."/>
            <person name="Meldrim J."/>
            <person name="Meneus L."/>
            <person name="Mihai O."/>
            <person name="Mihalev A."/>
            <person name="Mihova T."/>
            <person name="Mittelman R."/>
            <person name="Mlenga V."/>
            <person name="Montmayeur A."/>
            <person name="Mulrain L."/>
            <person name="Navidi A."/>
            <person name="Naylor J."/>
            <person name="Negash T."/>
            <person name="Nguyen T."/>
            <person name="Nguyen N."/>
            <person name="Nicol R."/>
            <person name="Norbu C."/>
            <person name="Norbu N."/>
            <person name="Novod N."/>
            <person name="O'Neill B."/>
            <person name="Osman S."/>
            <person name="Markiewicz E."/>
            <person name="Oyono O.L."/>
            <person name="Patti C."/>
            <person name="Phunkhang P."/>
            <person name="Pierre F."/>
            <person name="Priest M."/>
            <person name="Raghuraman S."/>
            <person name="Rege F."/>
            <person name="Reyes R."/>
            <person name="Rise C."/>
            <person name="Rogov P."/>
            <person name="Ross K."/>
            <person name="Ryan E."/>
            <person name="Settipalli S."/>
            <person name="Shea T."/>
            <person name="Sherpa N."/>
            <person name="Shi L."/>
            <person name="Shih D."/>
            <person name="Sparrow T."/>
            <person name="Spaulding J."/>
            <person name="Stalker J."/>
            <person name="Stange-Thomann N."/>
            <person name="Stavropoulos S."/>
            <person name="Stone C."/>
            <person name="Strader C."/>
            <person name="Tesfaye S."/>
            <person name="Thomson T."/>
            <person name="Thoulutsang Y."/>
            <person name="Thoulutsang D."/>
            <person name="Topham K."/>
            <person name="Topping I."/>
            <person name="Tsamla T."/>
            <person name="Vassiliev H."/>
            <person name="Vo A."/>
            <person name="Wangchuk T."/>
            <person name="Wangdi T."/>
            <person name="Weiand M."/>
            <person name="Wilkinson J."/>
            <person name="Wilson A."/>
            <person name="Yadav S."/>
            <person name="Young G."/>
            <person name="Yu Q."/>
            <person name="Zembek L."/>
            <person name="Zhong D."/>
            <person name="Zimmer A."/>
            <person name="Zwirko Z."/>
            <person name="Jaffe D.B."/>
            <person name="Alvarez P."/>
            <person name="Brockman W."/>
            <person name="Butler J."/>
            <person name="Chin C."/>
            <person name="Gnerre S."/>
            <person name="Grabherr M."/>
            <person name="Kleber M."/>
            <person name="Mauceli E."/>
            <person name="MacCallum I."/>
        </authorList>
    </citation>
    <scope>NUCLEOTIDE SEQUENCE [LARGE SCALE GENOMIC DNA]</scope>
    <source>
        <strain evidence="3">Tai18E2 / Tucson 14021-0261.01</strain>
    </source>
</reference>
<accession>A0A0R1DXE3</accession>
<name>A0A0R1DXE3_DROYA</name>
<protein>
    <submittedName>
        <fullName evidence="2">Uncharacterized protein</fullName>
    </submittedName>
</protein>
<sequence>MPKSSKKCIKSGSKDSDSEEGSNSGNNNTSTSSSDFETSRKHKLRRRSTQNVSYHYKALPMRVVGESAVTLAQTPSSSRDITLSSAQIIEDSSDSEFHISNDTSSDETANKSLTFTARPIEKYDLEYIRKLRLSKSNARLLLNTGNPSQGWLVRFWSSDYSPPNTKQQKTKLRLEQQLCFGILITAIKNKAAKKHE</sequence>
<reference evidence="2 3" key="2">
    <citation type="journal article" date="2007" name="PLoS Biol.">
        <title>Principles of genome evolution in the Drosophila melanogaster species group.</title>
        <authorList>
            <person name="Ranz J.M."/>
            <person name="Maurin D."/>
            <person name="Chan Y.S."/>
            <person name="von Grotthuss M."/>
            <person name="Hillier L.W."/>
            <person name="Roote J."/>
            <person name="Ashburner M."/>
            <person name="Bergman C.M."/>
        </authorList>
    </citation>
    <scope>NUCLEOTIDE SEQUENCE [LARGE SCALE GENOMIC DNA]</scope>
    <source>
        <strain evidence="3">Tai18E2 / Tucson 14021-0261.01</strain>
    </source>
</reference>
<dbReference type="OrthoDB" id="7869534at2759"/>
<feature type="compositionally biased region" description="Low complexity" evidence="1">
    <location>
        <begin position="21"/>
        <end position="36"/>
    </location>
</feature>
<proteinExistence type="predicted"/>
<evidence type="ECO:0000313" key="3">
    <source>
        <dbReference type="Proteomes" id="UP000002282"/>
    </source>
</evidence>
<keyword evidence="3" id="KW-1185">Reference proteome</keyword>
<evidence type="ECO:0000313" key="2">
    <source>
        <dbReference type="EMBL" id="KRK01583.1"/>
    </source>
</evidence>